<dbReference type="AlphaFoldDB" id="A0A8T4GWQ0"/>
<dbReference type="EC" id="2.8.3.18" evidence="4"/>
<dbReference type="RefSeq" id="WP_209490801.1">
    <property type="nucleotide sequence ID" value="NZ_JAGGLC010000002.1"/>
</dbReference>
<protein>
    <submittedName>
        <fullName evidence="4">Succinyl-CoA:acetate CoA-transferase</fullName>
        <ecNumber evidence="4">2.8.3.18</ecNumber>
    </submittedName>
</protein>
<dbReference type="InterPro" id="IPR037171">
    <property type="entry name" value="NagB/RpiA_transferase-like"/>
</dbReference>
<evidence type="ECO:0000256" key="1">
    <source>
        <dbReference type="ARBA" id="ARBA00009632"/>
    </source>
</evidence>
<dbReference type="Pfam" id="PF02550">
    <property type="entry name" value="AcetylCoA_hydro"/>
    <property type="match status" value="1"/>
</dbReference>
<dbReference type="Proteomes" id="UP000823736">
    <property type="component" value="Unassembled WGS sequence"/>
</dbReference>
<comment type="similarity">
    <text evidence="1">Belongs to the acetyl-CoA hydrolase/transferase family.</text>
</comment>
<feature type="domain" description="Acetyl-CoA hydrolase/transferase N-terminal" evidence="2">
    <location>
        <begin position="13"/>
        <end position="209"/>
    </location>
</feature>
<organism evidence="4 5">
    <name type="scientific">Halolamina salifodinae</name>
    <dbReference type="NCBI Taxonomy" id="1202767"/>
    <lineage>
        <taxon>Archaea</taxon>
        <taxon>Methanobacteriati</taxon>
        <taxon>Methanobacteriota</taxon>
        <taxon>Stenosarchaea group</taxon>
        <taxon>Halobacteria</taxon>
        <taxon>Halobacteriales</taxon>
        <taxon>Haloferacaceae</taxon>
    </lineage>
</organism>
<keyword evidence="5" id="KW-1185">Reference proteome</keyword>
<evidence type="ECO:0000259" key="3">
    <source>
        <dbReference type="Pfam" id="PF13336"/>
    </source>
</evidence>
<dbReference type="Gene3D" id="3.40.1080.10">
    <property type="entry name" value="Glutaconate Coenzyme A-transferase"/>
    <property type="match status" value="1"/>
</dbReference>
<comment type="caution">
    <text evidence="4">The sequence shown here is derived from an EMBL/GenBank/DDBJ whole genome shotgun (WGS) entry which is preliminary data.</text>
</comment>
<evidence type="ECO:0000313" key="5">
    <source>
        <dbReference type="Proteomes" id="UP000823736"/>
    </source>
</evidence>
<sequence>MSDRIAPDLPVTDAEAAAEVIGAEDTVLVSGFGGVGYPKATLPAFAAQDEDAALTVVSGGGVGREVDDVLIEADKLARRYPFQTQEASREAINSREVAFHDRHISRVGDEVRLGEFGDPDVAIIEAVSVGEDWLVPSTSIGHTPSFVAAADQLIVEINHAQPDELERVHDVFQRDLPPGRDPIPVTGATERVADARVDFDPEKLVAVVETEQADDPYEFRDPNEVDLTIADNLGDFLENEIERNPMLAESVYLQFGVGSLGNALMGELSGIDFGNRDVVYFGEVFQDGLLDALDSGLLSGASATSLALSAEGQERLFDGIDRYAEDVVLRPADVSNNAALIERFGVVGVNSAVDVDLYGNANATHIGGTDVVSGIGGGGDFNRNCRLGIIALPSTAAGGGISRIVPQVPHVDHTEHDHSVIVTEHGVADLRGLSPDERMDALIEVADPAFREDLRAYRDRATAKAGHVPFDAGTAFDWQETGGD</sequence>
<reference evidence="4" key="1">
    <citation type="submission" date="2021-03" db="EMBL/GenBank/DDBJ databases">
        <title>Genomic Encyclopedia of Type Strains, Phase IV (KMG-IV): sequencing the most valuable type-strain genomes for metagenomic binning, comparative biology and taxonomic classification.</title>
        <authorList>
            <person name="Goeker M."/>
        </authorList>
    </citation>
    <scope>NUCLEOTIDE SEQUENCE</scope>
    <source>
        <strain evidence="4">DSM 26232</strain>
    </source>
</reference>
<dbReference type="InterPro" id="IPR046433">
    <property type="entry name" value="ActCoA_hydro"/>
</dbReference>
<dbReference type="SUPFAM" id="SSF100950">
    <property type="entry name" value="NagB/RpiA/CoA transferase-like"/>
    <property type="match status" value="2"/>
</dbReference>
<dbReference type="PANTHER" id="PTHR43609">
    <property type="entry name" value="ACETYL-COA HYDROLASE"/>
    <property type="match status" value="1"/>
</dbReference>
<evidence type="ECO:0000313" key="4">
    <source>
        <dbReference type="EMBL" id="MBP1986493.1"/>
    </source>
</evidence>
<dbReference type="OrthoDB" id="147145at2157"/>
<keyword evidence="4" id="KW-0808">Transferase</keyword>
<dbReference type="InterPro" id="IPR038460">
    <property type="entry name" value="AcetylCoA_hyd_C_sf"/>
</dbReference>
<accession>A0A8T4GWQ0</accession>
<dbReference type="GO" id="GO:0006083">
    <property type="term" value="P:acetate metabolic process"/>
    <property type="evidence" value="ECO:0007669"/>
    <property type="project" value="InterPro"/>
</dbReference>
<evidence type="ECO:0000259" key="2">
    <source>
        <dbReference type="Pfam" id="PF02550"/>
    </source>
</evidence>
<dbReference type="PANTHER" id="PTHR43609:SF1">
    <property type="entry name" value="ACETYL-COA HYDROLASE"/>
    <property type="match status" value="1"/>
</dbReference>
<proteinExistence type="inferred from homology"/>
<dbReference type="Pfam" id="PF13336">
    <property type="entry name" value="AcetylCoA_hyd_C"/>
    <property type="match status" value="1"/>
</dbReference>
<name>A0A8T4GWQ0_9EURY</name>
<dbReference type="GO" id="GO:0008775">
    <property type="term" value="F:acetate CoA-transferase activity"/>
    <property type="evidence" value="ECO:0007669"/>
    <property type="project" value="InterPro"/>
</dbReference>
<dbReference type="InterPro" id="IPR026888">
    <property type="entry name" value="AcetylCoA_hyd_C"/>
</dbReference>
<dbReference type="InterPro" id="IPR003702">
    <property type="entry name" value="ActCoA_hydro_N"/>
</dbReference>
<dbReference type="GO" id="GO:0003986">
    <property type="term" value="F:acetyl-CoA hydrolase activity"/>
    <property type="evidence" value="ECO:0007669"/>
    <property type="project" value="TreeGrafter"/>
</dbReference>
<dbReference type="Gene3D" id="3.40.1080.20">
    <property type="entry name" value="Acetyl-CoA hydrolase/transferase C-terminal domain"/>
    <property type="match status" value="1"/>
</dbReference>
<feature type="domain" description="Acetyl-CoA hydrolase/transferase C-terminal" evidence="3">
    <location>
        <begin position="312"/>
        <end position="456"/>
    </location>
</feature>
<gene>
    <name evidence="4" type="ORF">J2753_000987</name>
</gene>
<dbReference type="EMBL" id="JAGGLC010000002">
    <property type="protein sequence ID" value="MBP1986493.1"/>
    <property type="molecule type" value="Genomic_DNA"/>
</dbReference>